<accession>J7THL1</accession>
<evidence type="ECO:0000256" key="3">
    <source>
        <dbReference type="ARBA" id="ARBA00022553"/>
    </source>
</evidence>
<evidence type="ECO:0000259" key="8">
    <source>
        <dbReference type="Pfam" id="PF00056"/>
    </source>
</evidence>
<gene>
    <name evidence="10" type="ORF">RSSL_01556</name>
</gene>
<evidence type="ECO:0000256" key="5">
    <source>
        <dbReference type="PIRSR" id="PIRSR000102-1"/>
    </source>
</evidence>
<dbReference type="InterPro" id="IPR036291">
    <property type="entry name" value="NAD(P)-bd_dom_sf"/>
</dbReference>
<evidence type="ECO:0000259" key="9">
    <source>
        <dbReference type="Pfam" id="PF02866"/>
    </source>
</evidence>
<sequence length="342" mass="37641">MSIDRPFSAFKRDCLRKKLEIFRRKMMSRKIGIIGMGNVGAAVAHGAIAQGLADSYVFIDINEKKAEADAQDFKDAMANLPSYANIVVNDYAALEDADVIISSLGNIQLQHNAGEDRFAEFPFTREAVYQVSQELKKLDFKGILLVISNPVDAVSALYQEFTGWPRERVIGTGTLLDTARMKAAVGDDLSVNPKSVSGYNLGEHGNSQFTAWSQVKVKGQDITELTSEEERQNLFMASMKGGHKVFYGKGYTSYGIASAALRLVTIILSDAQEEVAVSSYQEAYQTYLGYPVILGRHGVAAPVRLSLSAEEKNLLQESANLIRNRVQEAVAFLKEKYGNTSE</sequence>
<keyword evidence="6" id="KW-0520">NAD</keyword>
<feature type="domain" description="Lactate/malate dehydrogenase N-terminal" evidence="8">
    <location>
        <begin position="30"/>
        <end position="171"/>
    </location>
</feature>
<feature type="binding site" evidence="6">
    <location>
        <begin position="35"/>
        <end position="40"/>
    </location>
    <ligand>
        <name>NAD(+)</name>
        <dbReference type="ChEBI" id="CHEBI:57540"/>
    </ligand>
</feature>
<keyword evidence="3" id="KW-0597">Phosphoprotein</keyword>
<feature type="domain" description="Lactate/malate dehydrogenase C-terminal" evidence="9">
    <location>
        <begin position="174"/>
        <end position="332"/>
    </location>
</feature>
<name>J7THL1_STRSL</name>
<evidence type="ECO:0000313" key="11">
    <source>
        <dbReference type="Proteomes" id="UP000006983"/>
    </source>
</evidence>
<dbReference type="PROSITE" id="PS00064">
    <property type="entry name" value="L_LDH"/>
    <property type="match status" value="1"/>
</dbReference>
<comment type="caution">
    <text evidence="10">The sequence shown here is derived from an EMBL/GenBank/DDBJ whole genome shotgun (WGS) entry which is preliminary data.</text>
</comment>
<dbReference type="EC" id="1.1.1.-" evidence="10"/>
<dbReference type="Gene3D" id="3.40.50.720">
    <property type="entry name" value="NAD(P)-binding Rossmann-like Domain"/>
    <property type="match status" value="1"/>
</dbReference>
<evidence type="ECO:0000256" key="4">
    <source>
        <dbReference type="ARBA" id="ARBA00023002"/>
    </source>
</evidence>
<dbReference type="CDD" id="cd05291">
    <property type="entry name" value="HicDH_like"/>
    <property type="match status" value="1"/>
</dbReference>
<dbReference type="PANTHER" id="PTHR43128:SF31">
    <property type="entry name" value="L-LACTATE DEHYDROGENASE"/>
    <property type="match status" value="1"/>
</dbReference>
<keyword evidence="11" id="KW-1185">Reference proteome</keyword>
<protein>
    <submittedName>
        <fullName evidence="10">L-2-hydroxyisocaproate dehydrogenase</fullName>
        <ecNumber evidence="10">1.1.1.-</ecNumber>
    </submittedName>
</protein>
<dbReference type="InterPro" id="IPR022383">
    <property type="entry name" value="Lactate/malate_DH_C"/>
</dbReference>
<dbReference type="Pfam" id="PF02866">
    <property type="entry name" value="Ldh_1_C"/>
    <property type="match status" value="1"/>
</dbReference>
<dbReference type="InterPro" id="IPR001236">
    <property type="entry name" value="Lactate/malate_DH_N"/>
</dbReference>
<evidence type="ECO:0000256" key="1">
    <source>
        <dbReference type="ARBA" id="ARBA00006054"/>
    </source>
</evidence>
<dbReference type="PANTHER" id="PTHR43128">
    <property type="entry name" value="L-2-HYDROXYCARBOXYLATE DEHYDROGENASE (NAD(P)(+))"/>
    <property type="match status" value="1"/>
</dbReference>
<evidence type="ECO:0000256" key="2">
    <source>
        <dbReference type="ARBA" id="ARBA00022533"/>
    </source>
</evidence>
<comment type="similarity">
    <text evidence="1">Belongs to the LDH/MDH superfamily. LDH family.</text>
</comment>
<dbReference type="SUPFAM" id="SSF51735">
    <property type="entry name" value="NAD(P)-binding Rossmann-fold domains"/>
    <property type="match status" value="1"/>
</dbReference>
<organism evidence="10 11">
    <name type="scientific">Streptococcus salivarius K12</name>
    <dbReference type="NCBI Taxonomy" id="1200793"/>
    <lineage>
        <taxon>Bacteria</taxon>
        <taxon>Bacillati</taxon>
        <taxon>Bacillota</taxon>
        <taxon>Bacilli</taxon>
        <taxon>Lactobacillales</taxon>
        <taxon>Streptococcaceae</taxon>
        <taxon>Streptococcus</taxon>
    </lineage>
</organism>
<dbReference type="PATRIC" id="fig|1200793.3.peg.616"/>
<dbReference type="Pfam" id="PF00056">
    <property type="entry name" value="Ldh_1_N"/>
    <property type="match status" value="1"/>
</dbReference>
<reference evidence="10 11" key="1">
    <citation type="journal article" date="2012" name="J. Bacteriol.">
        <title>Genome Sequence of the Lantibiotic Bacteriocin Producer Streptococcus salivarius Strain K12.</title>
        <authorList>
            <person name="Barretto C."/>
            <person name="Alvarez-Martin P."/>
            <person name="Foata F."/>
            <person name="Renault P."/>
            <person name="Berger B."/>
        </authorList>
    </citation>
    <scope>NUCLEOTIDE SEQUENCE [LARGE SCALE GENOMIC DNA]</scope>
    <source>
        <strain evidence="10 11">K12</strain>
    </source>
</reference>
<dbReference type="GO" id="GO:0006089">
    <property type="term" value="P:lactate metabolic process"/>
    <property type="evidence" value="ECO:0007669"/>
    <property type="project" value="TreeGrafter"/>
</dbReference>
<dbReference type="PRINTS" id="PR00086">
    <property type="entry name" value="LLDHDRGNASE"/>
</dbReference>
<evidence type="ECO:0000256" key="6">
    <source>
        <dbReference type="PIRSR" id="PIRSR000102-3"/>
    </source>
</evidence>
<dbReference type="InterPro" id="IPR018177">
    <property type="entry name" value="L-lactate_DH_AS"/>
</dbReference>
<dbReference type="PIRSF" id="PIRSF000102">
    <property type="entry name" value="Lac_mal_DH"/>
    <property type="match status" value="1"/>
</dbReference>
<dbReference type="GO" id="GO:0004459">
    <property type="term" value="F:L-lactate dehydrogenase (NAD+) activity"/>
    <property type="evidence" value="ECO:0007669"/>
    <property type="project" value="InterPro"/>
</dbReference>
<dbReference type="InterPro" id="IPR001557">
    <property type="entry name" value="L-lactate/malate_DH"/>
</dbReference>
<keyword evidence="4 7" id="KW-0560">Oxidoreductase</keyword>
<proteinExistence type="inferred from homology"/>
<dbReference type="Gene3D" id="3.90.110.10">
    <property type="entry name" value="Lactate dehydrogenase/glycoside hydrolase, family 4, C-terminal"/>
    <property type="match status" value="1"/>
</dbReference>
<evidence type="ECO:0000313" key="10">
    <source>
        <dbReference type="EMBL" id="EJO16726.1"/>
    </source>
</evidence>
<feature type="binding site" evidence="6">
    <location>
        <position position="60"/>
    </location>
    <ligand>
        <name>NAD(+)</name>
        <dbReference type="ChEBI" id="CHEBI:57540"/>
    </ligand>
</feature>
<evidence type="ECO:0000256" key="7">
    <source>
        <dbReference type="RuleBase" id="RU003369"/>
    </source>
</evidence>
<keyword evidence="2" id="KW-0021">Allosteric enzyme</keyword>
<dbReference type="EMBL" id="ALIF01000001">
    <property type="protein sequence ID" value="EJO16726.1"/>
    <property type="molecule type" value="Genomic_DNA"/>
</dbReference>
<feature type="active site" description="Proton acceptor" evidence="5">
    <location>
        <position position="204"/>
    </location>
</feature>
<dbReference type="InterPro" id="IPR015955">
    <property type="entry name" value="Lactate_DH/Glyco_Ohase_4_C"/>
</dbReference>
<dbReference type="AlphaFoldDB" id="J7THL1"/>
<dbReference type="Proteomes" id="UP000006983">
    <property type="component" value="Unassembled WGS sequence"/>
</dbReference>
<dbReference type="SUPFAM" id="SSF56327">
    <property type="entry name" value="LDH C-terminal domain-like"/>
    <property type="match status" value="1"/>
</dbReference>
<feature type="binding site" evidence="6">
    <location>
        <begin position="147"/>
        <end position="149"/>
    </location>
    <ligand>
        <name>NAD(+)</name>
        <dbReference type="ChEBI" id="CHEBI:57540"/>
    </ligand>
</feature>